<keyword evidence="3" id="KW-1185">Reference proteome</keyword>
<evidence type="ECO:0000256" key="1">
    <source>
        <dbReference type="SAM" id="SignalP"/>
    </source>
</evidence>
<reference evidence="2" key="1">
    <citation type="journal article" date="2020" name="New Phytol.">
        <title>Comparative genomics reveals dynamic genome evolution in host specialist ectomycorrhizal fungi.</title>
        <authorList>
            <person name="Lofgren L.A."/>
            <person name="Nguyen N.H."/>
            <person name="Vilgalys R."/>
            <person name="Ruytinx J."/>
            <person name="Liao H.L."/>
            <person name="Branco S."/>
            <person name="Kuo A."/>
            <person name="LaButti K."/>
            <person name="Lipzen A."/>
            <person name="Andreopoulos W."/>
            <person name="Pangilinan J."/>
            <person name="Riley R."/>
            <person name="Hundley H."/>
            <person name="Na H."/>
            <person name="Barry K."/>
            <person name="Grigoriev I.V."/>
            <person name="Stajich J.E."/>
            <person name="Kennedy P.G."/>
        </authorList>
    </citation>
    <scope>NUCLEOTIDE SEQUENCE</scope>
    <source>
        <strain evidence="2">FC203</strain>
    </source>
</reference>
<dbReference type="GeneID" id="64667247"/>
<feature type="signal peptide" evidence="1">
    <location>
        <begin position="1"/>
        <end position="25"/>
    </location>
</feature>
<evidence type="ECO:0000313" key="2">
    <source>
        <dbReference type="EMBL" id="KAG1904927.1"/>
    </source>
</evidence>
<dbReference type="EMBL" id="JABBWK010000008">
    <property type="protein sequence ID" value="KAG1904927.1"/>
    <property type="molecule type" value="Genomic_DNA"/>
</dbReference>
<dbReference type="Proteomes" id="UP001195769">
    <property type="component" value="Unassembled WGS sequence"/>
</dbReference>
<dbReference type="RefSeq" id="XP_041230502.1">
    <property type="nucleotide sequence ID" value="XM_041372949.1"/>
</dbReference>
<proteinExistence type="predicted"/>
<sequence length="106" mass="12101">MVHGMQRPLFSFAIFRSFLISNVLGGSPDFNALCFQPIIVHHVTASATCNLPIGEWHPSRRMISRRSKPNRDNINNGRSDVQRARVVMTNSLPMYFERSAQSIRKD</sequence>
<keyword evidence="1" id="KW-0732">Signal</keyword>
<gene>
    <name evidence="2" type="ORF">F5891DRAFT_719596</name>
</gene>
<feature type="chain" id="PRO_5042175985" description="Secreted protein" evidence="1">
    <location>
        <begin position="26"/>
        <end position="106"/>
    </location>
</feature>
<comment type="caution">
    <text evidence="2">The sequence shown here is derived from an EMBL/GenBank/DDBJ whole genome shotgun (WGS) entry which is preliminary data.</text>
</comment>
<name>A0AAD4EF10_9AGAM</name>
<accession>A0AAD4EF10</accession>
<evidence type="ECO:0008006" key="4">
    <source>
        <dbReference type="Google" id="ProtNLM"/>
    </source>
</evidence>
<protein>
    <recommendedName>
        <fullName evidence="4">Secreted protein</fullName>
    </recommendedName>
</protein>
<organism evidence="2 3">
    <name type="scientific">Suillus fuscotomentosus</name>
    <dbReference type="NCBI Taxonomy" id="1912939"/>
    <lineage>
        <taxon>Eukaryota</taxon>
        <taxon>Fungi</taxon>
        <taxon>Dikarya</taxon>
        <taxon>Basidiomycota</taxon>
        <taxon>Agaricomycotina</taxon>
        <taxon>Agaricomycetes</taxon>
        <taxon>Agaricomycetidae</taxon>
        <taxon>Boletales</taxon>
        <taxon>Suillineae</taxon>
        <taxon>Suillaceae</taxon>
        <taxon>Suillus</taxon>
    </lineage>
</organism>
<evidence type="ECO:0000313" key="3">
    <source>
        <dbReference type="Proteomes" id="UP001195769"/>
    </source>
</evidence>
<dbReference type="AlphaFoldDB" id="A0AAD4EF10"/>